<dbReference type="PROSITE" id="PS50005">
    <property type="entry name" value="TPR"/>
    <property type="match status" value="1"/>
</dbReference>
<dbReference type="OrthoDB" id="135224at2"/>
<dbReference type="InterPro" id="IPR027417">
    <property type="entry name" value="P-loop_NTPase"/>
</dbReference>
<reference evidence="3 4" key="1">
    <citation type="journal article" date="2017" name="Biochemistry">
        <title>Identification of the Biosynthetic Pathway for the Antibiotic Bicyclomycin.</title>
        <authorList>
            <person name="Patteson J."/>
            <person name="Cai W."/>
            <person name="Johnson R.A."/>
            <person name="Santa Maria K."/>
            <person name="Li B."/>
        </authorList>
    </citation>
    <scope>NUCLEOTIDE SEQUENCE [LARGE SCALE GENOMIC DNA]</scope>
    <source>
        <strain evidence="3 4">ATCC 21532</strain>
    </source>
</reference>
<organism evidence="3 4">
    <name type="scientific">Streptomyces cinnamoneus</name>
    <name type="common">Streptoverticillium cinnamoneum</name>
    <dbReference type="NCBI Taxonomy" id="53446"/>
    <lineage>
        <taxon>Bacteria</taxon>
        <taxon>Bacillati</taxon>
        <taxon>Actinomycetota</taxon>
        <taxon>Actinomycetes</taxon>
        <taxon>Kitasatosporales</taxon>
        <taxon>Streptomycetaceae</taxon>
        <taxon>Streptomyces</taxon>
        <taxon>Streptomyces cinnamoneus group</taxon>
    </lineage>
</organism>
<proteinExistence type="predicted"/>
<dbReference type="Gene3D" id="1.25.40.10">
    <property type="entry name" value="Tetratricopeptide repeat domain"/>
    <property type="match status" value="1"/>
</dbReference>
<keyword evidence="1" id="KW-0802">TPR repeat</keyword>
<dbReference type="Proteomes" id="UP000222531">
    <property type="component" value="Unassembled WGS sequence"/>
</dbReference>
<keyword evidence="4" id="KW-1185">Reference proteome</keyword>
<evidence type="ECO:0000313" key="4">
    <source>
        <dbReference type="Proteomes" id="UP000222531"/>
    </source>
</evidence>
<dbReference type="SUPFAM" id="SSF52540">
    <property type="entry name" value="P-loop containing nucleoside triphosphate hydrolases"/>
    <property type="match status" value="1"/>
</dbReference>
<dbReference type="Pfam" id="PF13176">
    <property type="entry name" value="TPR_7"/>
    <property type="match status" value="1"/>
</dbReference>
<dbReference type="AlphaFoldDB" id="A0A2G1XPQ6"/>
<gene>
    <name evidence="3" type="ORF">BLA24_02170</name>
</gene>
<dbReference type="Pfam" id="PF13424">
    <property type="entry name" value="TPR_12"/>
    <property type="match status" value="2"/>
</dbReference>
<dbReference type="InterPro" id="IPR019734">
    <property type="entry name" value="TPR_rpt"/>
</dbReference>
<dbReference type="InterPro" id="IPR024983">
    <property type="entry name" value="CHAT_dom"/>
</dbReference>
<sequence length="1208" mass="132887">MTLRRGLGRTMVDRLLVDLDATGRASVSTWLDGELPAPAGEPVVLNWPLDSDDLEDLRWYLEDYLRAPFGVYEDRGCRIADRLPSWGRVMFTALFGSGPARDAYVRVRTRATHPGSAEIVLRSSAPAWLGLPWELLCDPRLPTPLALDGMGLSRALPAHLGEAFEVGGHRLRVLMVISRPDGAHDVGYRMIARPLLRRLEAVRGRVDVEVLRPPTLEALVERLREAREAGTPFQIVHFDGHGTLAEEGVLVFEKPGGGADHVPAGRIARVLADARVPVVVLNACQSGAVGKQLEAAVATRLLAGGASAVVAMAYSVYAVAAAEFVTAFYERLFVGDTIGEAVRAGRAQMARRPERPSPKGELPLADWAIPVHYLRREVRFPELRAEPTAARSGLSLEDALDRLRERGPGAADDPLSPEGEFVGRDGLFHTLETAARARRVVVLHGPGGTGKTELAKAFGRWWRDTGGVERPEWVIWHSFEPGVASFGLDGVVAQIGLRVFGADFARQPPDVRRELVRDLLREHRLLMVWDNFESVASMPDPAAATPPLDDTGRGELKDFLAEVAAGGRSVILVTSRTPEHWLGDLRRVAVGGLSPDEAVEYADHVLRPFPAAAPRRADRAFAELLEWLHGHPLSMRLILPHLDTTDAGALLAGLRGGAALPAPPGGDRTTSLPASISYSLAHLDPVQRRLLAAVSLFHGVADAILLNIFSGREQVPHRFRGVDTNGWTAVLDRAAQLGLLTELDWGLYGIHPALPSYLASQWQADDPDGYESQRAQAERALLAAWINYAEALRKATRSATAKHSYHIINLHRSAMGHFLGYALDNRLWAHARLIIQPLLLYWHHNGLPEEADAWTDRSRLALEDPDGTPPPLGDHAGDLWLALMSAQAGRMQLADRFDAAEAAYADILRMLQSHPDPPRPRLATVYSELGRAAQRQGRWDEAERWFSASLAVWRELDDREGAARSYHRLGDVAMARSHWDEAERCFRQSLLLEEEGGEAHHAATLCGALGRVADARGRWDEAEHWFRRYLAIATDLRDNHATADACRQIGTFEQGRGRWEEAGPWLQRTLALQRDMNERPGVALTCGQLGLGAHAMGRLDEAEQWYVQALAIVEALEDRPGMSRTYGQLGLLAENRGKAGEALEWTVRSLTLSGRLPQPGNPRIRVLARLTTKLGIEALERCWQRVSGARLPAAVREQIETFGSEEDG</sequence>
<dbReference type="SMART" id="SM00028">
    <property type="entry name" value="TPR"/>
    <property type="match status" value="6"/>
</dbReference>
<dbReference type="Gene3D" id="3.40.50.300">
    <property type="entry name" value="P-loop containing nucleotide triphosphate hydrolases"/>
    <property type="match status" value="1"/>
</dbReference>
<accession>A0A2G1XPQ6</accession>
<dbReference type="PANTHER" id="PTHR47691">
    <property type="entry name" value="REGULATOR-RELATED"/>
    <property type="match status" value="1"/>
</dbReference>
<dbReference type="InterPro" id="IPR011990">
    <property type="entry name" value="TPR-like_helical_dom_sf"/>
</dbReference>
<dbReference type="EMBL" id="NHZO01000037">
    <property type="protein sequence ID" value="PHQ53171.1"/>
    <property type="molecule type" value="Genomic_DNA"/>
</dbReference>
<comment type="caution">
    <text evidence="3">The sequence shown here is derived from an EMBL/GenBank/DDBJ whole genome shotgun (WGS) entry which is preliminary data.</text>
</comment>
<protein>
    <recommendedName>
        <fullName evidence="2">CHAT domain-containing protein</fullName>
    </recommendedName>
</protein>
<dbReference type="SUPFAM" id="SSF48452">
    <property type="entry name" value="TPR-like"/>
    <property type="match status" value="1"/>
</dbReference>
<evidence type="ECO:0000259" key="2">
    <source>
        <dbReference type="Pfam" id="PF12770"/>
    </source>
</evidence>
<name>A0A2G1XPQ6_STRCJ</name>
<dbReference type="Pfam" id="PF12770">
    <property type="entry name" value="CHAT"/>
    <property type="match status" value="1"/>
</dbReference>
<dbReference type="PANTHER" id="PTHR47691:SF3">
    <property type="entry name" value="HTH-TYPE TRANSCRIPTIONAL REGULATOR RV0890C-RELATED"/>
    <property type="match status" value="1"/>
</dbReference>
<feature type="domain" description="CHAT" evidence="2">
    <location>
        <begin position="118"/>
        <end position="356"/>
    </location>
</feature>
<evidence type="ECO:0000256" key="1">
    <source>
        <dbReference type="PROSITE-ProRule" id="PRU00339"/>
    </source>
</evidence>
<evidence type="ECO:0000313" key="3">
    <source>
        <dbReference type="EMBL" id="PHQ53171.1"/>
    </source>
</evidence>
<feature type="repeat" description="TPR" evidence="1">
    <location>
        <begin position="963"/>
        <end position="996"/>
    </location>
</feature>